<reference evidence="1" key="1">
    <citation type="submission" date="2021-02" db="EMBL/GenBank/DDBJ databases">
        <authorList>
            <person name="Dougan E. K."/>
            <person name="Rhodes N."/>
            <person name="Thang M."/>
            <person name="Chan C."/>
        </authorList>
    </citation>
    <scope>NUCLEOTIDE SEQUENCE</scope>
</reference>
<sequence>MSVAEPSSPHDAPGCEPIERLDGMQCYGLKADLAALSAASCSTSCCEDAAGCCEVWQFSPSFGCWLGSPAVCLRAMSQFALESVGARLRAASASASPKNGSPITWAGVGKDFAALVVVEPYRFGSETSYFDGFDGEAYLVRRHGPGINQFDISLSCWSRDHLPSTCCATAATASCWNGAADVKARCCGVGRGSLDVPDELQTAFNVWVMISHNLGPIMRQQYHAAMPNTLIDEAAFDAKRLRLRVGVHEPSGYCSSDGAKSEQGEWDIADAATTLWPLVVLMGAFQVPLTGTFLNIGAGTCLPPDPFSQLAGSAEAAGFRGLAVESNLEDLRKCEEAMKDQQAEVLTAHLAVDPSTVVAKLRPYLAIMFEGRGLNEGPPWPLDFMAVDIDGCDCLVTEELMQLVRPKVLQLEIAYHIPPPFRFTSQWDASRSNQWQ</sequence>
<evidence type="ECO:0008006" key="3">
    <source>
        <dbReference type="Google" id="ProtNLM"/>
    </source>
</evidence>
<comment type="caution">
    <text evidence="1">The sequence shown here is derived from an EMBL/GenBank/DDBJ whole genome shotgun (WGS) entry which is preliminary data.</text>
</comment>
<protein>
    <recommendedName>
        <fullName evidence="3">Methyltransferase FkbM domain-containing protein</fullName>
    </recommendedName>
</protein>
<dbReference type="OMA" id="WSNISEW"/>
<evidence type="ECO:0000313" key="2">
    <source>
        <dbReference type="Proteomes" id="UP000654075"/>
    </source>
</evidence>
<proteinExistence type="predicted"/>
<dbReference type="EMBL" id="CAJNNV010027425">
    <property type="protein sequence ID" value="CAE8620372.1"/>
    <property type="molecule type" value="Genomic_DNA"/>
</dbReference>
<name>A0A813G0M5_POLGL</name>
<dbReference type="OrthoDB" id="422611at2759"/>
<keyword evidence="2" id="KW-1185">Reference proteome</keyword>
<organism evidence="1 2">
    <name type="scientific">Polarella glacialis</name>
    <name type="common">Dinoflagellate</name>
    <dbReference type="NCBI Taxonomy" id="89957"/>
    <lineage>
        <taxon>Eukaryota</taxon>
        <taxon>Sar</taxon>
        <taxon>Alveolata</taxon>
        <taxon>Dinophyceae</taxon>
        <taxon>Suessiales</taxon>
        <taxon>Suessiaceae</taxon>
        <taxon>Polarella</taxon>
    </lineage>
</organism>
<accession>A0A813G0M5</accession>
<evidence type="ECO:0000313" key="1">
    <source>
        <dbReference type="EMBL" id="CAE8620372.1"/>
    </source>
</evidence>
<dbReference type="AlphaFoldDB" id="A0A813G0M5"/>
<feature type="non-terminal residue" evidence="1">
    <location>
        <position position="1"/>
    </location>
</feature>
<gene>
    <name evidence="1" type="ORF">PGLA1383_LOCUS37934</name>
</gene>
<dbReference type="Proteomes" id="UP000654075">
    <property type="component" value="Unassembled WGS sequence"/>
</dbReference>